<dbReference type="OMA" id="PNVRWGR"/>
<dbReference type="OrthoDB" id="2502001at2759"/>
<sequence>MKLSSILLSSLLCAASASAQYFSEGWQPGQQQQPNLAANAPPLHAPPPAQTFDRPADKPAPTPQGTPQAAPASGLAAGPSGALKSLTSLLDLNRLLTAGPVASLFGKMGVNITEAVARSAESPWDLRIPFITDENFDEVIVREELTPEEEAERVWFLIISVTAGQNNAISKFVDQSFDEAYNQTVIAGDLPHVRWGRVDYINVTYLTTKWAIWSGPYLVIITDRGQTLRFYKADRVRVTSELLRELLTEELWRNTQPWKTNFAPGGKREWILHYYAFGLMHMFNFVNRFPRWMLMIGSGMIASLVMRLLHKSPAAATVGDKPKPADTTVAVKSSTEVAASKSATSSTTAASTMTSSPSKGSKGSAKSRKGKK</sequence>
<comment type="similarity">
    <text evidence="2">Belongs to the GnRH family.</text>
</comment>
<evidence type="ECO:0000313" key="7">
    <source>
        <dbReference type="Proteomes" id="UP000184267"/>
    </source>
</evidence>
<accession>A0A1M2VCT9</accession>
<dbReference type="GO" id="GO:0005179">
    <property type="term" value="F:hormone activity"/>
    <property type="evidence" value="ECO:0007669"/>
    <property type="project" value="InterPro"/>
</dbReference>
<feature type="region of interest" description="Disordered" evidence="4">
    <location>
        <begin position="317"/>
        <end position="372"/>
    </location>
</feature>
<gene>
    <name evidence="6" type="ORF">TRAPUB_3860</name>
</gene>
<comment type="subcellular location">
    <subcellularLocation>
        <location evidence="1">Secreted</location>
    </subcellularLocation>
</comment>
<feature type="chain" id="PRO_5013313224" evidence="5">
    <location>
        <begin position="20"/>
        <end position="372"/>
    </location>
</feature>
<dbReference type="InterPro" id="IPR002012">
    <property type="entry name" value="GnRH"/>
</dbReference>
<feature type="compositionally biased region" description="Low complexity" evidence="4">
    <location>
        <begin position="327"/>
        <end position="364"/>
    </location>
</feature>
<evidence type="ECO:0000256" key="1">
    <source>
        <dbReference type="ARBA" id="ARBA00004613"/>
    </source>
</evidence>
<protein>
    <submittedName>
        <fullName evidence="6">Uncharacterized protein</fullName>
    </submittedName>
</protein>
<reference evidence="6 7" key="1">
    <citation type="submission" date="2016-10" db="EMBL/GenBank/DDBJ databases">
        <title>Genome sequence of the basidiomycete white-rot fungus Trametes pubescens.</title>
        <authorList>
            <person name="Makela M.R."/>
            <person name="Granchi Z."/>
            <person name="Peng M."/>
            <person name="De Vries R.P."/>
            <person name="Grigoriev I."/>
            <person name="Riley R."/>
            <person name="Hilden K."/>
        </authorList>
    </citation>
    <scope>NUCLEOTIDE SEQUENCE [LARGE SCALE GENOMIC DNA]</scope>
    <source>
        <strain evidence="6 7">FBCC735</strain>
    </source>
</reference>
<name>A0A1M2VCT9_TRAPU</name>
<comment type="caution">
    <text evidence="6">The sequence shown here is derived from an EMBL/GenBank/DDBJ whole genome shotgun (WGS) entry which is preliminary data.</text>
</comment>
<keyword evidence="5" id="KW-0732">Signal</keyword>
<keyword evidence="7" id="KW-1185">Reference proteome</keyword>
<keyword evidence="3" id="KW-0964">Secreted</keyword>
<evidence type="ECO:0000256" key="2">
    <source>
        <dbReference type="ARBA" id="ARBA00010968"/>
    </source>
</evidence>
<evidence type="ECO:0000256" key="3">
    <source>
        <dbReference type="ARBA" id="ARBA00022525"/>
    </source>
</evidence>
<proteinExistence type="inferred from homology"/>
<dbReference type="Proteomes" id="UP000184267">
    <property type="component" value="Unassembled WGS sequence"/>
</dbReference>
<evidence type="ECO:0000313" key="6">
    <source>
        <dbReference type="EMBL" id="OJT05419.1"/>
    </source>
</evidence>
<evidence type="ECO:0000256" key="4">
    <source>
        <dbReference type="SAM" id="MobiDB-lite"/>
    </source>
</evidence>
<feature type="region of interest" description="Disordered" evidence="4">
    <location>
        <begin position="25"/>
        <end position="77"/>
    </location>
</feature>
<feature type="signal peptide" evidence="5">
    <location>
        <begin position="1"/>
        <end position="19"/>
    </location>
</feature>
<organism evidence="6 7">
    <name type="scientific">Trametes pubescens</name>
    <name type="common">White-rot fungus</name>
    <dbReference type="NCBI Taxonomy" id="154538"/>
    <lineage>
        <taxon>Eukaryota</taxon>
        <taxon>Fungi</taxon>
        <taxon>Dikarya</taxon>
        <taxon>Basidiomycota</taxon>
        <taxon>Agaricomycotina</taxon>
        <taxon>Agaricomycetes</taxon>
        <taxon>Polyporales</taxon>
        <taxon>Polyporaceae</taxon>
        <taxon>Trametes</taxon>
    </lineage>
</organism>
<feature type="compositionally biased region" description="Low complexity" evidence="4">
    <location>
        <begin position="65"/>
        <end position="77"/>
    </location>
</feature>
<dbReference type="GO" id="GO:0005576">
    <property type="term" value="C:extracellular region"/>
    <property type="evidence" value="ECO:0007669"/>
    <property type="project" value="UniProtKB-SubCell"/>
</dbReference>
<dbReference type="PROSITE" id="PS00473">
    <property type="entry name" value="GNRH"/>
    <property type="match status" value="1"/>
</dbReference>
<evidence type="ECO:0000256" key="5">
    <source>
        <dbReference type="SAM" id="SignalP"/>
    </source>
</evidence>
<dbReference type="EMBL" id="MNAD01001463">
    <property type="protein sequence ID" value="OJT05419.1"/>
    <property type="molecule type" value="Genomic_DNA"/>
</dbReference>
<dbReference type="AlphaFoldDB" id="A0A1M2VCT9"/>
<feature type="compositionally biased region" description="Low complexity" evidence="4">
    <location>
        <begin position="27"/>
        <end position="42"/>
    </location>
</feature>